<dbReference type="InterPro" id="IPR055371">
    <property type="entry name" value="SpaA_PFL_dom_4"/>
</dbReference>
<organism evidence="2 3">
    <name type="scientific">Curvibacter cyanobacteriorum</name>
    <dbReference type="NCBI Taxonomy" id="3026422"/>
    <lineage>
        <taxon>Bacteria</taxon>
        <taxon>Pseudomonadati</taxon>
        <taxon>Pseudomonadota</taxon>
        <taxon>Betaproteobacteria</taxon>
        <taxon>Burkholderiales</taxon>
        <taxon>Comamonadaceae</taxon>
        <taxon>Curvibacter</taxon>
    </lineage>
</organism>
<dbReference type="Pfam" id="PF24514">
    <property type="entry name" value="SpaA_4"/>
    <property type="match status" value="1"/>
</dbReference>
<dbReference type="EMBL" id="JAQSIP010000006">
    <property type="protein sequence ID" value="MDD0839590.1"/>
    <property type="molecule type" value="Genomic_DNA"/>
</dbReference>
<keyword evidence="3" id="KW-1185">Reference proteome</keyword>
<proteinExistence type="predicted"/>
<dbReference type="InterPro" id="IPR013783">
    <property type="entry name" value="Ig-like_fold"/>
</dbReference>
<accession>A0ABT5MZZ9</accession>
<dbReference type="Gene3D" id="2.60.40.10">
    <property type="entry name" value="Immunoglobulins"/>
    <property type="match status" value="1"/>
</dbReference>
<comment type="caution">
    <text evidence="2">The sequence shown here is derived from an EMBL/GenBank/DDBJ whole genome shotgun (WGS) entry which is preliminary data.</text>
</comment>
<protein>
    <recommendedName>
        <fullName evidence="1">SpaA-like prealbumin fold domain-containing protein</fullName>
    </recommendedName>
</protein>
<evidence type="ECO:0000313" key="2">
    <source>
        <dbReference type="EMBL" id="MDD0839590.1"/>
    </source>
</evidence>
<evidence type="ECO:0000313" key="3">
    <source>
        <dbReference type="Proteomes" id="UP001528673"/>
    </source>
</evidence>
<evidence type="ECO:0000259" key="1">
    <source>
        <dbReference type="Pfam" id="PF24514"/>
    </source>
</evidence>
<dbReference type="Proteomes" id="UP001528673">
    <property type="component" value="Unassembled WGS sequence"/>
</dbReference>
<dbReference type="InterPro" id="IPR047589">
    <property type="entry name" value="DUF11_rpt"/>
</dbReference>
<feature type="domain" description="SpaA-like prealbumin fold" evidence="1">
    <location>
        <begin position="764"/>
        <end position="873"/>
    </location>
</feature>
<dbReference type="NCBIfam" id="TIGR01451">
    <property type="entry name" value="B_ant_repeat"/>
    <property type="match status" value="1"/>
</dbReference>
<gene>
    <name evidence="2" type="ORF">PSQ40_13475</name>
</gene>
<name>A0ABT5MZZ9_9BURK</name>
<reference evidence="2 3" key="1">
    <citation type="submission" date="2023-02" db="EMBL/GenBank/DDBJ databases">
        <title>Bacterial whole genomic sequence of Curvibacter sp. HBC61.</title>
        <authorList>
            <person name="Le V."/>
            <person name="Ko S.-R."/>
            <person name="Ahn C.-Y."/>
            <person name="Oh H.-M."/>
        </authorList>
    </citation>
    <scope>NUCLEOTIDE SEQUENCE [LARGE SCALE GENOMIC DNA]</scope>
    <source>
        <strain evidence="2 3">HBC61</strain>
    </source>
</reference>
<sequence>MTVGVPTTYQVALKNTGTTPNGSAFYAFTDRLPPNVQYNSISIQGGSAVGAAVCNPDANPGTVSGTGLLLDCFIQPTSGSLAAGATITALLNVTPLAGAAGQSVTNRARVDLTGASDFSTINPDACTGTGTPTAGCAKSAAITVVGGTPQLSLAKISPPSGTVGALVSYALKVTNNGTVAVGASLPVLDQLPQYMEFYDIAPSATGTVTPSAASCSATGSAASNPGQALSCTLTLPSGGLAPGASAGFTVRVLAKAGGTTGPNKAAVDPTGGSAVPTPSSCTATGTPAGCAVSPAMSISSAGPTLALRKSVRPNDNGLKGNTPSTYRIAIGNNVTDSQGPAQPHLVFYDVLPVGFDYLGASVVAAGSPSGDPSAPTTTVGANSVSCVPSGNISSGLLLTCTVDLPAMLAVNGNTAVDLQVLPMNSPTAYYTTNKARIDATGFNAPQSSTAVSSGCVATYNPMGCAVTTNLVAPGSQTVLALSKTNPGSLLVGSTSAYTFSLTNSGAVVSGTTLHVYDKLPAQVAFASAAAAPGGSVTPSGVSCSVLSGTTSDGQLLDCVVTLPSGLPVTNGSANFTVSVTPLAAALGTQAVNRAQVDPSGNNAVQAPGSCTANGTPAGCAVTPALTVGSQAQFQLTFTTVGANDTFTINAGTGGNGFTATTLTTTGAVGSPAQGTGSITPQGLNTGNSTVPFSIPAGWAVSTGSCTVTTTQGAAAPGSATLSAASGTGTFSIDATASAAGQVIQCQANLVKLPTLQLSLQRQTGSAPLTFTTQPSSASGNGYAAQSFVTSGASPDPVVGSPSAAQALTAPNALTQLSLSGPAGWTFSRATCVDTNASASGNPAATFDVSVAGGSTLSLSPSQLPAGAALVCTASVVQLGQTVSGLVLQDNGAGGGTPYDGAKNGAEVGRPGVTVILGNCNGVTYATAVTDGEGRFSLNTASAPAGPVCLVETPLAAWVAVSGQVGNTGGSYNAASRTLSFTLAADTSYSGIVLGEVPNSLLITDGRQSIQAGQTAVYGHSFVAGSGGSVVFSTSDQPSQSGSSWNSTLYLDGQCNASLDGADSVLSGPVTVTAGQTVCLLVRVFSPATAQGGSQDQTTLTATETLQPTPQIGPVVRVQTRTDITTVGASASGSLVLVKEVRKVATCPSTGADTLPFTAGNSAMPGNFLEYRLSFTNQASGPVTGIQISDMVPAYTGFQSAGCDALPSGLASCTLTQQPAVGSTGALVWQLSDNTTAPVGLQSGGRGSVVFCVRLLP</sequence>